<accession>A0ABP8UXC3</accession>
<sequence>MTSPFPLALQEKLNKIPMLRAMEVDYRLYDGKQLQIACPLSPNINDKGTFFGGSISALATICGWTMTSLKALEAGVNCDAVIAEQNLQFLTPARSELTATCECTIPETFTSRLQAGRRARLDLTVSLHSDGQCVANFNGRYVAVPT</sequence>
<dbReference type="Pfam" id="PF09500">
    <property type="entry name" value="YiiD_C"/>
    <property type="match status" value="1"/>
</dbReference>
<evidence type="ECO:0000259" key="1">
    <source>
        <dbReference type="Pfam" id="PF09500"/>
    </source>
</evidence>
<dbReference type="RefSeq" id="WP_345194214.1">
    <property type="nucleotide sequence ID" value="NZ_BAABFL010000081.1"/>
</dbReference>
<dbReference type="SUPFAM" id="SSF54637">
    <property type="entry name" value="Thioesterase/thiol ester dehydrase-isomerase"/>
    <property type="match status" value="1"/>
</dbReference>
<dbReference type="InterPro" id="IPR029069">
    <property type="entry name" value="HotDog_dom_sf"/>
</dbReference>
<organism evidence="2 3">
    <name type="scientific">Kistimonas scapharcae</name>
    <dbReference type="NCBI Taxonomy" id="1036133"/>
    <lineage>
        <taxon>Bacteria</taxon>
        <taxon>Pseudomonadati</taxon>
        <taxon>Pseudomonadota</taxon>
        <taxon>Gammaproteobacteria</taxon>
        <taxon>Oceanospirillales</taxon>
        <taxon>Endozoicomonadaceae</taxon>
        <taxon>Kistimonas</taxon>
    </lineage>
</organism>
<reference evidence="3" key="1">
    <citation type="journal article" date="2019" name="Int. J. Syst. Evol. Microbiol.">
        <title>The Global Catalogue of Microorganisms (GCM) 10K type strain sequencing project: providing services to taxonomists for standard genome sequencing and annotation.</title>
        <authorList>
            <consortium name="The Broad Institute Genomics Platform"/>
            <consortium name="The Broad Institute Genome Sequencing Center for Infectious Disease"/>
            <person name="Wu L."/>
            <person name="Ma J."/>
        </authorList>
    </citation>
    <scope>NUCLEOTIDE SEQUENCE [LARGE SCALE GENOMIC DNA]</scope>
    <source>
        <strain evidence="3">JCM 17805</strain>
    </source>
</reference>
<protein>
    <submittedName>
        <fullName evidence="2">YiiD C-terminal domain-containing protein</fullName>
    </submittedName>
</protein>
<gene>
    <name evidence="2" type="ORF">GCM10023116_08200</name>
</gene>
<dbReference type="Gene3D" id="3.10.129.10">
    <property type="entry name" value="Hotdog Thioesterase"/>
    <property type="match status" value="1"/>
</dbReference>
<dbReference type="NCBIfam" id="TIGR02447">
    <property type="entry name" value="yiiD_Cterm"/>
    <property type="match status" value="1"/>
</dbReference>
<dbReference type="EMBL" id="BAABFL010000081">
    <property type="protein sequence ID" value="GAA4648551.1"/>
    <property type="molecule type" value="Genomic_DNA"/>
</dbReference>
<dbReference type="InterPro" id="IPR012660">
    <property type="entry name" value="YiiD_C"/>
</dbReference>
<comment type="caution">
    <text evidence="2">The sequence shown here is derived from an EMBL/GenBank/DDBJ whole genome shotgun (WGS) entry which is preliminary data.</text>
</comment>
<keyword evidence="3" id="KW-1185">Reference proteome</keyword>
<proteinExistence type="predicted"/>
<evidence type="ECO:0000313" key="2">
    <source>
        <dbReference type="EMBL" id="GAA4648551.1"/>
    </source>
</evidence>
<dbReference type="Proteomes" id="UP001500604">
    <property type="component" value="Unassembled WGS sequence"/>
</dbReference>
<feature type="domain" description="Thioesterase putative" evidence="1">
    <location>
        <begin position="9"/>
        <end position="144"/>
    </location>
</feature>
<name>A0ABP8UXC3_9GAMM</name>
<evidence type="ECO:0000313" key="3">
    <source>
        <dbReference type="Proteomes" id="UP001500604"/>
    </source>
</evidence>